<comment type="caution">
    <text evidence="1">The sequence shown here is derived from an EMBL/GenBank/DDBJ whole genome shotgun (WGS) entry which is preliminary data.</text>
</comment>
<dbReference type="Proteomes" id="UP000702425">
    <property type="component" value="Unassembled WGS sequence"/>
</dbReference>
<proteinExistence type="predicted"/>
<dbReference type="RefSeq" id="WP_216670837.1">
    <property type="nucleotide sequence ID" value="NZ_SRRZ01000242.1"/>
</dbReference>
<gene>
    <name evidence="1" type="ORF">E5S67_06303</name>
</gene>
<evidence type="ECO:0000313" key="2">
    <source>
        <dbReference type="Proteomes" id="UP000702425"/>
    </source>
</evidence>
<evidence type="ECO:0000313" key="1">
    <source>
        <dbReference type="EMBL" id="NQE38518.1"/>
    </source>
</evidence>
<name>A0ABX2D9P9_9CYAN</name>
<reference evidence="1 2" key="1">
    <citation type="journal article" date="2020" name="Sci. Rep.">
        <title>A novel cyanobacterial geosmin producer, revising GeoA distribution and dispersion patterns in Bacteria.</title>
        <authorList>
            <person name="Churro C."/>
            <person name="Semedo-Aguiar A.P."/>
            <person name="Silva A.D."/>
            <person name="Pereira-Leal J.B."/>
            <person name="Leite R.B."/>
        </authorList>
    </citation>
    <scope>NUCLEOTIDE SEQUENCE [LARGE SCALE GENOMIC DNA]</scope>
    <source>
        <strain evidence="1 2">IPMA8</strain>
    </source>
</reference>
<organism evidence="1 2">
    <name type="scientific">Microcoleus asticus IPMA8</name>
    <dbReference type="NCBI Taxonomy" id="2563858"/>
    <lineage>
        <taxon>Bacteria</taxon>
        <taxon>Bacillati</taxon>
        <taxon>Cyanobacteriota</taxon>
        <taxon>Cyanophyceae</taxon>
        <taxon>Oscillatoriophycideae</taxon>
        <taxon>Oscillatoriales</taxon>
        <taxon>Microcoleaceae</taxon>
        <taxon>Microcoleus</taxon>
        <taxon>Microcoleus asticus</taxon>
    </lineage>
</organism>
<accession>A0ABX2D9P9</accession>
<dbReference type="EMBL" id="SRRZ01000242">
    <property type="protein sequence ID" value="NQE38518.1"/>
    <property type="molecule type" value="Genomic_DNA"/>
</dbReference>
<keyword evidence="2" id="KW-1185">Reference proteome</keyword>
<sequence length="387" mass="44201">MGKNRGKMKPKERLFLEMSQGRTLNLQCIIDKSQQSDGHGVYLELDRGKNKQHRLISVHAKILDAWEVCKNGMSILENSNFSYAQTNDEITQKFIHKLVETYGDYDSDDAQYQPKGDNRIILPWLLSGGKPDDPNIPEGITIEVINPPVTKKWKIYHRKCSHPDYSQGMYAIGTSDTDVLLIEETERVVISNAYILAAYVADHLNDTDHSERYLAQTELDRLYAEAETVFCVDIQNVDLNDEKKFKNNISRFANANWMGLFTTDGTPITRAAVWECDNALICGDYIRFDKGALVGKIYYPTSVEGTEFYFKMPYHAWEGVAKHNGVAMPLFPKIENGVAIDFWDWVRDNNIVPKKVDCPFETGRLLTQGIVAVFVYPHTNRPRIDCN</sequence>
<protein>
    <submittedName>
        <fullName evidence="1">Uncharacterized protein</fullName>
    </submittedName>
</protein>